<sequence length="273" mass="31251">MPVVKLIMYQLFDALNYIHSRQIIHRDIKPSNVLVKFESRRQSTDTSTAVSVSHQDPVVDSVKSIWRGSQLPATKAASRCLASNRGPPDVLQLIDTCISPDCGGAVPDYLIRTMMDTISVKLADFGLARLFPAPIRPLTHEVVTLWYRAPEVVLGFDRYNTSLDIWSMGCILLELLYGRPVILGDSEAETLFKMFQLLGTPVNHEWVSFLPHYKSQWPKWTRRKDRYDFLRPDDIGTDVKDLLDKLLHYIPEQRCTAAEALAHPWFDDVRIKK</sequence>
<dbReference type="SUPFAM" id="SSF56112">
    <property type="entry name" value="Protein kinase-like (PK-like)"/>
    <property type="match status" value="1"/>
</dbReference>
<evidence type="ECO:0000259" key="3">
    <source>
        <dbReference type="PROSITE" id="PS50011"/>
    </source>
</evidence>
<dbReference type="InterPro" id="IPR050117">
    <property type="entry name" value="MAPK"/>
</dbReference>
<dbReference type="SMART" id="SM00220">
    <property type="entry name" value="S_TKc"/>
    <property type="match status" value="1"/>
</dbReference>
<name>A0A023B7L2_GRENI</name>
<keyword evidence="1" id="KW-0547">Nucleotide-binding</keyword>
<dbReference type="EMBL" id="AFNH02000511">
    <property type="protein sequence ID" value="EZG67534.1"/>
    <property type="molecule type" value="Genomic_DNA"/>
</dbReference>
<dbReference type="InterPro" id="IPR008271">
    <property type="entry name" value="Ser/Thr_kinase_AS"/>
</dbReference>
<dbReference type="OrthoDB" id="329701at2759"/>
<reference evidence="4" key="1">
    <citation type="submission" date="2013-12" db="EMBL/GenBank/DDBJ databases">
        <authorList>
            <person name="Omoto C.K."/>
            <person name="Sibley D."/>
            <person name="Venepally P."/>
            <person name="Hadjithomas M."/>
            <person name="Karamycheva S."/>
            <person name="Brunk B."/>
            <person name="Roos D."/>
            <person name="Caler E."/>
            <person name="Lorenzi H."/>
        </authorList>
    </citation>
    <scope>NUCLEOTIDE SEQUENCE</scope>
</reference>
<evidence type="ECO:0000256" key="2">
    <source>
        <dbReference type="ARBA" id="ARBA00022840"/>
    </source>
</evidence>
<gene>
    <name evidence="4" type="ORF">GNI_067990</name>
</gene>
<keyword evidence="4" id="KW-0418">Kinase</keyword>
<dbReference type="InterPro" id="IPR011009">
    <property type="entry name" value="Kinase-like_dom_sf"/>
</dbReference>
<protein>
    <submittedName>
        <fullName evidence="4">Protein kinase domain protein</fullName>
    </submittedName>
</protein>
<dbReference type="GO" id="GO:0004672">
    <property type="term" value="F:protein kinase activity"/>
    <property type="evidence" value="ECO:0007669"/>
    <property type="project" value="InterPro"/>
</dbReference>
<dbReference type="Gene3D" id="1.10.510.10">
    <property type="entry name" value="Transferase(Phosphotransferase) domain 1"/>
    <property type="match status" value="2"/>
</dbReference>
<evidence type="ECO:0000313" key="5">
    <source>
        <dbReference type="Proteomes" id="UP000019763"/>
    </source>
</evidence>
<organism evidence="4 5">
    <name type="scientific">Gregarina niphandrodes</name>
    <name type="common">Septate eugregarine</name>
    <dbReference type="NCBI Taxonomy" id="110365"/>
    <lineage>
        <taxon>Eukaryota</taxon>
        <taxon>Sar</taxon>
        <taxon>Alveolata</taxon>
        <taxon>Apicomplexa</taxon>
        <taxon>Conoidasida</taxon>
        <taxon>Gregarinasina</taxon>
        <taxon>Eugregarinorida</taxon>
        <taxon>Gregarinidae</taxon>
        <taxon>Gregarina</taxon>
    </lineage>
</organism>
<dbReference type="GeneID" id="22912496"/>
<dbReference type="VEuPathDB" id="CryptoDB:GNI_067990"/>
<dbReference type="AlphaFoldDB" id="A0A023B7L2"/>
<dbReference type="eggNOG" id="KOG0594">
    <property type="taxonomic scope" value="Eukaryota"/>
</dbReference>
<comment type="caution">
    <text evidence="4">The sequence shown here is derived from an EMBL/GenBank/DDBJ whole genome shotgun (WGS) entry which is preliminary data.</text>
</comment>
<dbReference type="RefSeq" id="XP_011130211.1">
    <property type="nucleotide sequence ID" value="XM_011131909.1"/>
</dbReference>
<evidence type="ECO:0000256" key="1">
    <source>
        <dbReference type="ARBA" id="ARBA00022741"/>
    </source>
</evidence>
<feature type="domain" description="Protein kinase" evidence="3">
    <location>
        <begin position="1"/>
        <end position="266"/>
    </location>
</feature>
<keyword evidence="4" id="KW-0808">Transferase</keyword>
<keyword evidence="2" id="KW-0067">ATP-binding</keyword>
<dbReference type="GO" id="GO:0005524">
    <property type="term" value="F:ATP binding"/>
    <property type="evidence" value="ECO:0007669"/>
    <property type="project" value="UniProtKB-KW"/>
</dbReference>
<dbReference type="InterPro" id="IPR000719">
    <property type="entry name" value="Prot_kinase_dom"/>
</dbReference>
<keyword evidence="5" id="KW-1185">Reference proteome</keyword>
<dbReference type="PANTHER" id="PTHR24055">
    <property type="entry name" value="MITOGEN-ACTIVATED PROTEIN KINASE"/>
    <property type="match status" value="1"/>
</dbReference>
<accession>A0A023B7L2</accession>
<evidence type="ECO:0000313" key="4">
    <source>
        <dbReference type="EMBL" id="EZG67534.1"/>
    </source>
</evidence>
<dbReference type="Proteomes" id="UP000019763">
    <property type="component" value="Unassembled WGS sequence"/>
</dbReference>
<dbReference type="Pfam" id="PF00069">
    <property type="entry name" value="Pkinase"/>
    <property type="match status" value="2"/>
</dbReference>
<dbReference type="PROSITE" id="PS00108">
    <property type="entry name" value="PROTEIN_KINASE_ST"/>
    <property type="match status" value="1"/>
</dbReference>
<dbReference type="PROSITE" id="PS50011">
    <property type="entry name" value="PROTEIN_KINASE_DOM"/>
    <property type="match status" value="1"/>
</dbReference>
<proteinExistence type="predicted"/>